<proteinExistence type="inferred from homology"/>
<sequence length="150" mass="16327">MTEPASAASGAKRGTTARSRSRQRAVEILFEAEQRGATVAEGIRTRRESTDLQVNAYTQRLVEGVIADQERLDEALSSYSRGWSLDRMPAVDRAILRVGAWELLFQDDVPDAVAVSEAVALAAQLSTDDSPEFVNGLLGRLQQVKPTLLA</sequence>
<evidence type="ECO:0000256" key="5">
    <source>
        <dbReference type="ARBA" id="ARBA00023163"/>
    </source>
</evidence>
<dbReference type="NCBIfam" id="TIGR01951">
    <property type="entry name" value="nusB"/>
    <property type="match status" value="1"/>
</dbReference>
<evidence type="ECO:0000256" key="2">
    <source>
        <dbReference type="ARBA" id="ARBA00022814"/>
    </source>
</evidence>
<evidence type="ECO:0000259" key="8">
    <source>
        <dbReference type="Pfam" id="PF01029"/>
    </source>
</evidence>
<organism evidence="9 10">
    <name type="scientific">Micrococcus endophyticus</name>
    <dbReference type="NCBI Taxonomy" id="455343"/>
    <lineage>
        <taxon>Bacteria</taxon>
        <taxon>Bacillati</taxon>
        <taxon>Actinomycetota</taxon>
        <taxon>Actinomycetes</taxon>
        <taxon>Micrococcales</taxon>
        <taxon>Micrococcaceae</taxon>
        <taxon>Micrococcus</taxon>
    </lineage>
</organism>
<feature type="region of interest" description="Disordered" evidence="7">
    <location>
        <begin position="1"/>
        <end position="22"/>
    </location>
</feature>
<evidence type="ECO:0000256" key="7">
    <source>
        <dbReference type="SAM" id="MobiDB-lite"/>
    </source>
</evidence>
<keyword evidence="3 6" id="KW-0694">RNA-binding</keyword>
<reference evidence="9 10" key="1">
    <citation type="submission" date="2020-08" db="EMBL/GenBank/DDBJ databases">
        <title>Sequencing the genomes of 1000 actinobacteria strains.</title>
        <authorList>
            <person name="Klenk H.-P."/>
        </authorList>
    </citation>
    <scope>NUCLEOTIDE SEQUENCE [LARGE SCALE GENOMIC DNA]</scope>
    <source>
        <strain evidence="9 10">DSM 17945</strain>
    </source>
</reference>
<evidence type="ECO:0000256" key="1">
    <source>
        <dbReference type="ARBA" id="ARBA00005952"/>
    </source>
</evidence>
<evidence type="ECO:0000313" key="10">
    <source>
        <dbReference type="Proteomes" id="UP000567246"/>
    </source>
</evidence>
<accession>A0A4Y8ZMX2</accession>
<dbReference type="InterPro" id="IPR006027">
    <property type="entry name" value="NusB_RsmB_TIM44"/>
</dbReference>
<keyword evidence="4 6" id="KW-0805">Transcription regulation</keyword>
<protein>
    <recommendedName>
        <fullName evidence="6">Transcription antitermination protein NusB</fullName>
    </recommendedName>
    <alternativeName>
        <fullName evidence="6">Antitermination factor NusB</fullName>
    </alternativeName>
</protein>
<dbReference type="PANTHER" id="PTHR11078:SF3">
    <property type="entry name" value="ANTITERMINATION NUSB DOMAIN-CONTAINING PROTEIN"/>
    <property type="match status" value="1"/>
</dbReference>
<dbReference type="InterPro" id="IPR035926">
    <property type="entry name" value="NusB-like_sf"/>
</dbReference>
<evidence type="ECO:0000256" key="3">
    <source>
        <dbReference type="ARBA" id="ARBA00022884"/>
    </source>
</evidence>
<dbReference type="GO" id="GO:0031564">
    <property type="term" value="P:transcription antitermination"/>
    <property type="evidence" value="ECO:0007669"/>
    <property type="project" value="UniProtKB-KW"/>
</dbReference>
<keyword evidence="2 6" id="KW-0889">Transcription antitermination</keyword>
<dbReference type="Proteomes" id="UP000567246">
    <property type="component" value="Unassembled WGS sequence"/>
</dbReference>
<gene>
    <name evidence="6" type="primary">nusB</name>
    <name evidence="9" type="ORF">HDA33_000605</name>
</gene>
<comment type="function">
    <text evidence="6">Involved in transcription antitermination. Required for transcription of ribosomal RNA (rRNA) genes. Binds specifically to the boxA antiterminator sequence of the ribosomal RNA (rrn) operons.</text>
</comment>
<dbReference type="RefSeq" id="WP_017488904.1">
    <property type="nucleotide sequence ID" value="NZ_BAABAG010000005.1"/>
</dbReference>
<dbReference type="PANTHER" id="PTHR11078">
    <property type="entry name" value="N UTILIZATION SUBSTANCE PROTEIN B-RELATED"/>
    <property type="match status" value="1"/>
</dbReference>
<evidence type="ECO:0000256" key="4">
    <source>
        <dbReference type="ARBA" id="ARBA00023015"/>
    </source>
</evidence>
<dbReference type="Pfam" id="PF01029">
    <property type="entry name" value="NusB"/>
    <property type="match status" value="1"/>
</dbReference>
<keyword evidence="5 6" id="KW-0804">Transcription</keyword>
<name>A0A4Y8ZMX2_9MICC</name>
<dbReference type="AlphaFoldDB" id="A0A4Y8ZMX2"/>
<dbReference type="HAMAP" id="MF_00073">
    <property type="entry name" value="NusB"/>
    <property type="match status" value="1"/>
</dbReference>
<dbReference type="GO" id="GO:0006353">
    <property type="term" value="P:DNA-templated transcription termination"/>
    <property type="evidence" value="ECO:0007669"/>
    <property type="project" value="UniProtKB-UniRule"/>
</dbReference>
<dbReference type="InterPro" id="IPR011605">
    <property type="entry name" value="NusB_fam"/>
</dbReference>
<dbReference type="EMBL" id="JACHMW010000001">
    <property type="protein sequence ID" value="MBB5848041.1"/>
    <property type="molecule type" value="Genomic_DNA"/>
</dbReference>
<dbReference type="GO" id="GO:0003723">
    <property type="term" value="F:RNA binding"/>
    <property type="evidence" value="ECO:0007669"/>
    <property type="project" value="UniProtKB-UniRule"/>
</dbReference>
<keyword evidence="10" id="KW-1185">Reference proteome</keyword>
<dbReference type="GO" id="GO:0005829">
    <property type="term" value="C:cytosol"/>
    <property type="evidence" value="ECO:0007669"/>
    <property type="project" value="TreeGrafter"/>
</dbReference>
<comment type="similarity">
    <text evidence="1 6">Belongs to the NusB family.</text>
</comment>
<feature type="domain" description="NusB/RsmB/TIM44" evidence="8">
    <location>
        <begin position="20"/>
        <end position="142"/>
    </location>
</feature>
<dbReference type="SUPFAM" id="SSF48013">
    <property type="entry name" value="NusB-like"/>
    <property type="match status" value="1"/>
</dbReference>
<evidence type="ECO:0000256" key="6">
    <source>
        <dbReference type="HAMAP-Rule" id="MF_00073"/>
    </source>
</evidence>
<evidence type="ECO:0000313" key="9">
    <source>
        <dbReference type="EMBL" id="MBB5848041.1"/>
    </source>
</evidence>
<dbReference type="Gene3D" id="1.10.940.10">
    <property type="entry name" value="NusB-like"/>
    <property type="match status" value="1"/>
</dbReference>
<comment type="caution">
    <text evidence="9">The sequence shown here is derived from an EMBL/GenBank/DDBJ whole genome shotgun (WGS) entry which is preliminary data.</text>
</comment>